<evidence type="ECO:0000256" key="12">
    <source>
        <dbReference type="ARBA" id="ARBA00081411"/>
    </source>
</evidence>
<dbReference type="InterPro" id="IPR001131">
    <property type="entry name" value="Peptidase_M24B_aminopep-P_CS"/>
</dbReference>
<dbReference type="CDD" id="cd01087">
    <property type="entry name" value="Prolidase"/>
    <property type="match status" value="1"/>
</dbReference>
<evidence type="ECO:0000256" key="7">
    <source>
        <dbReference type="ARBA" id="ARBA00022801"/>
    </source>
</evidence>
<dbReference type="Gene3D" id="3.90.230.10">
    <property type="entry name" value="Creatinase/methionine aminopeptidase superfamily"/>
    <property type="match status" value="1"/>
</dbReference>
<dbReference type="PROSITE" id="PS00491">
    <property type="entry name" value="PROLINE_PEPTIDASE"/>
    <property type="match status" value="1"/>
</dbReference>
<feature type="domain" description="Aminopeptidase P N-terminal" evidence="14">
    <location>
        <begin position="4"/>
        <end position="140"/>
    </location>
</feature>
<evidence type="ECO:0000313" key="16">
    <source>
        <dbReference type="Proteomes" id="UP000023785"/>
    </source>
</evidence>
<sequence>MLKLTQADFAVRRLELARKMGAHSIAIIATNAVSYRNSDVDYKYRADSSFYYLTGFPEPEAIAVIQTFDDADEYEYTLFCRERDPELEIWNGYREGLEGAKSAYHADASYAIDDFNEEVVELLSHAHKVYFRVGHDADFDIRITSIIQQHHLKLSLLQLDPIVDVMRLIKSDKEIGLMKKAAEISALAHTKAMESVRNGMMEYELEAELNYVFGKHGCVPAYGSIVGSGENGCILHYVENNKKIEDGQLVLIDAGCEYEYYASDITRTFPVNGVFSKEQRIIYQLVLDAQLAAIDAVRIGNPYRKPHDIVVRILTQGLLELGLLQGNLEDLIGDEAYRQFYMHGTGHWLGLDVHDVGGYKTKEGPRHYEAGMVVTIEPGIYISPQDTTVPEKWRGIGIRIEDDIVVTSEGPQVLTASVVKEIDHIEALMKSTANK</sequence>
<dbReference type="Proteomes" id="UP000023785">
    <property type="component" value="Unassembled WGS sequence"/>
</dbReference>
<evidence type="ECO:0000256" key="1">
    <source>
        <dbReference type="ARBA" id="ARBA00001424"/>
    </source>
</evidence>
<dbReference type="eggNOG" id="COG0006">
    <property type="taxonomic scope" value="Bacteria"/>
</dbReference>
<dbReference type="HOGENOM" id="CLU_017266_1_0_6"/>
<keyword evidence="6 13" id="KW-0479">Metal-binding</keyword>
<comment type="cofactor">
    <cofactor evidence="2">
        <name>Mn(2+)</name>
        <dbReference type="ChEBI" id="CHEBI:29035"/>
    </cofactor>
</comment>
<dbReference type="GO" id="GO:0005829">
    <property type="term" value="C:cytosol"/>
    <property type="evidence" value="ECO:0007669"/>
    <property type="project" value="TreeGrafter"/>
</dbReference>
<gene>
    <name evidence="15" type="ORF">P256_02117</name>
</gene>
<evidence type="ECO:0000256" key="5">
    <source>
        <dbReference type="ARBA" id="ARBA00022670"/>
    </source>
</evidence>
<evidence type="ECO:0000256" key="6">
    <source>
        <dbReference type="ARBA" id="ARBA00022723"/>
    </source>
</evidence>
<comment type="similarity">
    <text evidence="3 13">Belongs to the peptidase M24B family.</text>
</comment>
<dbReference type="SUPFAM" id="SSF55920">
    <property type="entry name" value="Creatinase/aminopeptidase"/>
    <property type="match status" value="1"/>
</dbReference>
<dbReference type="AlphaFoldDB" id="V2UQP0"/>
<dbReference type="Gene3D" id="3.40.350.10">
    <property type="entry name" value="Creatinase/prolidase N-terminal domain"/>
    <property type="match status" value="1"/>
</dbReference>
<dbReference type="EC" id="3.4.11.9" evidence="4"/>
<name>V2UQP0_9GAMM</name>
<proteinExistence type="inferred from homology"/>
<accession>V2UQP0</accession>
<evidence type="ECO:0000256" key="4">
    <source>
        <dbReference type="ARBA" id="ARBA00012574"/>
    </source>
</evidence>
<evidence type="ECO:0000256" key="2">
    <source>
        <dbReference type="ARBA" id="ARBA00001936"/>
    </source>
</evidence>
<dbReference type="SUPFAM" id="SSF53092">
    <property type="entry name" value="Creatinase/prolidase N-terminal domain"/>
    <property type="match status" value="1"/>
</dbReference>
<evidence type="ECO:0000256" key="11">
    <source>
        <dbReference type="ARBA" id="ARBA00075356"/>
    </source>
</evidence>
<keyword evidence="8" id="KW-0482">Metalloprotease</keyword>
<dbReference type="NCBIfam" id="NF008131">
    <property type="entry name" value="PRK10879.1"/>
    <property type="match status" value="1"/>
</dbReference>
<protein>
    <recommendedName>
        <fullName evidence="10">Xaa-Pro aminopeptidase</fullName>
        <ecNumber evidence="4">3.4.11.9</ecNumber>
    </recommendedName>
    <alternativeName>
        <fullName evidence="11">Aminopeptidase P II</fullName>
    </alternativeName>
    <alternativeName>
        <fullName evidence="12">X-Pro aminopeptidase</fullName>
    </alternativeName>
</protein>
<organism evidence="15 16">
    <name type="scientific">Acinetobacter nectaris CIP 110549</name>
    <dbReference type="NCBI Taxonomy" id="1392540"/>
    <lineage>
        <taxon>Bacteria</taxon>
        <taxon>Pseudomonadati</taxon>
        <taxon>Pseudomonadota</taxon>
        <taxon>Gammaproteobacteria</taxon>
        <taxon>Moraxellales</taxon>
        <taxon>Moraxellaceae</taxon>
        <taxon>Acinetobacter</taxon>
    </lineage>
</organism>
<evidence type="ECO:0000256" key="9">
    <source>
        <dbReference type="ARBA" id="ARBA00023211"/>
    </source>
</evidence>
<evidence type="ECO:0000256" key="10">
    <source>
        <dbReference type="ARBA" id="ARBA00069363"/>
    </source>
</evidence>
<evidence type="ECO:0000256" key="3">
    <source>
        <dbReference type="ARBA" id="ARBA00008766"/>
    </source>
</evidence>
<dbReference type="InterPro" id="IPR029149">
    <property type="entry name" value="Creatin/AminoP/Spt16_N"/>
</dbReference>
<dbReference type="STRING" id="1392540.P256_02117"/>
<dbReference type="PANTHER" id="PTHR43226">
    <property type="entry name" value="XAA-PRO AMINOPEPTIDASE 3"/>
    <property type="match status" value="1"/>
</dbReference>
<evidence type="ECO:0000313" key="15">
    <source>
        <dbReference type="EMBL" id="ESK37684.1"/>
    </source>
</evidence>
<dbReference type="FunFam" id="3.90.230.10:FF:000002">
    <property type="entry name" value="Xaa-Pro aminopeptidase 3"/>
    <property type="match status" value="1"/>
</dbReference>
<dbReference type="InterPro" id="IPR007865">
    <property type="entry name" value="Aminopep_P_N"/>
</dbReference>
<dbReference type="Pfam" id="PF05195">
    <property type="entry name" value="AMP_N"/>
    <property type="match status" value="1"/>
</dbReference>
<evidence type="ECO:0000259" key="14">
    <source>
        <dbReference type="SMART" id="SM01011"/>
    </source>
</evidence>
<evidence type="ECO:0000256" key="13">
    <source>
        <dbReference type="RuleBase" id="RU000590"/>
    </source>
</evidence>
<dbReference type="InterPro" id="IPR052433">
    <property type="entry name" value="X-Pro_dipept-like"/>
</dbReference>
<keyword evidence="9" id="KW-0464">Manganese</keyword>
<dbReference type="InterPro" id="IPR036005">
    <property type="entry name" value="Creatinase/aminopeptidase-like"/>
</dbReference>
<dbReference type="EMBL" id="AYER01000009">
    <property type="protein sequence ID" value="ESK37684.1"/>
    <property type="molecule type" value="Genomic_DNA"/>
</dbReference>
<keyword evidence="16" id="KW-1185">Reference proteome</keyword>
<reference evidence="15 16" key="1">
    <citation type="submission" date="2013-10" db="EMBL/GenBank/DDBJ databases">
        <title>The Genome Sequence of Acinetobacter nectaris CIP 110549.</title>
        <authorList>
            <consortium name="The Broad Institute Genomics Platform"/>
            <consortium name="The Broad Institute Genome Sequencing Center for Infectious Disease"/>
            <person name="Cerqueira G."/>
            <person name="Feldgarden M."/>
            <person name="Courvalin P."/>
            <person name="Grillot-Courvalin C."/>
            <person name="Clermont D."/>
            <person name="Rocha E."/>
            <person name="Yoon E.-J."/>
            <person name="Nemec A."/>
            <person name="Young S.K."/>
            <person name="Zeng Q."/>
            <person name="Gargeya S."/>
            <person name="Fitzgerald M."/>
            <person name="Abouelleil A."/>
            <person name="Alvarado L."/>
            <person name="Berlin A.M."/>
            <person name="Chapman S.B."/>
            <person name="Gainer-Dewar J."/>
            <person name="Goldberg J."/>
            <person name="Gnerre S."/>
            <person name="Griggs A."/>
            <person name="Gujja S."/>
            <person name="Hansen M."/>
            <person name="Howarth C."/>
            <person name="Imamovic A."/>
            <person name="Ireland A."/>
            <person name="Larimer J."/>
            <person name="McCowan C."/>
            <person name="Murphy C."/>
            <person name="Pearson M."/>
            <person name="Poon T.W."/>
            <person name="Priest M."/>
            <person name="Roberts A."/>
            <person name="Saif S."/>
            <person name="Shea T."/>
            <person name="Sykes S."/>
            <person name="Wortman J."/>
            <person name="Nusbaum C."/>
            <person name="Birren B."/>
        </authorList>
    </citation>
    <scope>NUCLEOTIDE SEQUENCE [LARGE SCALE GENOMIC DNA]</scope>
    <source>
        <strain evidence="15 16">CIP 110549</strain>
    </source>
</reference>
<dbReference type="GO" id="GO:0070006">
    <property type="term" value="F:metalloaminopeptidase activity"/>
    <property type="evidence" value="ECO:0007669"/>
    <property type="project" value="InterPro"/>
</dbReference>
<dbReference type="InterPro" id="IPR000994">
    <property type="entry name" value="Pept_M24"/>
</dbReference>
<keyword evidence="7" id="KW-0378">Hydrolase</keyword>
<dbReference type="SMART" id="SM01011">
    <property type="entry name" value="AMP_N"/>
    <property type="match status" value="1"/>
</dbReference>
<dbReference type="GO" id="GO:0030145">
    <property type="term" value="F:manganese ion binding"/>
    <property type="evidence" value="ECO:0007669"/>
    <property type="project" value="InterPro"/>
</dbReference>
<dbReference type="PANTHER" id="PTHR43226:SF4">
    <property type="entry name" value="XAA-PRO AMINOPEPTIDASE 3"/>
    <property type="match status" value="1"/>
</dbReference>
<keyword evidence="5" id="KW-0645">Protease</keyword>
<comment type="catalytic activity">
    <reaction evidence="1">
        <text>Release of any N-terminal amino acid, including proline, that is linked to proline, even from a dipeptide or tripeptide.</text>
        <dbReference type="EC" id="3.4.11.9"/>
    </reaction>
</comment>
<dbReference type="Pfam" id="PF00557">
    <property type="entry name" value="Peptidase_M24"/>
    <property type="match status" value="1"/>
</dbReference>
<evidence type="ECO:0000256" key="8">
    <source>
        <dbReference type="ARBA" id="ARBA00023049"/>
    </source>
</evidence>
<dbReference type="PATRIC" id="fig|1392540.3.peg.2039"/>
<dbReference type="GO" id="GO:0006508">
    <property type="term" value="P:proteolysis"/>
    <property type="evidence" value="ECO:0007669"/>
    <property type="project" value="UniProtKB-KW"/>
</dbReference>
<comment type="caution">
    <text evidence="15">The sequence shown here is derived from an EMBL/GenBank/DDBJ whole genome shotgun (WGS) entry which is preliminary data.</text>
</comment>